<dbReference type="PROSITE" id="PS01058">
    <property type="entry name" value="SAICAR_SYNTHETASE_2"/>
    <property type="match status" value="1"/>
</dbReference>
<comment type="function">
    <text evidence="9">Part of the phosphoribosylformylglycinamidine synthase complex involved in the purines biosynthetic pathway. Catalyzes the ATP-dependent conversion of formylglycinamide ribonucleotide (FGAR) and glutamine to yield formylglycinamidine ribonucleotide (FGAM) and glutamate. The FGAM synthase complex is composed of three subunits. PurQ produces an ammonia molecule by converting glutamine to glutamate. PurL transfers the ammonia molecule to FGAR to form FGAM in an ATP-dependent manner. PurS interacts with PurQ and PurL and is thought to assist in the transfer of the ammonia molecule from PurQ to PurL.</text>
</comment>
<gene>
    <name evidence="8" type="primary">purC</name>
    <name evidence="9" type="synonym">purS</name>
    <name evidence="12" type="ORF">FYJ43_09335</name>
</gene>
<dbReference type="EMBL" id="VUMG01000003">
    <property type="protein sequence ID" value="MSS46219.1"/>
    <property type="molecule type" value="Genomic_DNA"/>
</dbReference>
<dbReference type="InterPro" id="IPR003850">
    <property type="entry name" value="PurS"/>
</dbReference>
<dbReference type="EC" id="6.3.2.6" evidence="8"/>
<accession>A0A7K0J8E8</accession>
<evidence type="ECO:0000256" key="2">
    <source>
        <dbReference type="ARBA" id="ARBA00010190"/>
    </source>
</evidence>
<evidence type="ECO:0000256" key="1">
    <source>
        <dbReference type="ARBA" id="ARBA00004672"/>
    </source>
</evidence>
<dbReference type="UniPathway" id="UPA00074">
    <property type="reaction ID" value="UER00128"/>
</dbReference>
<comment type="pathway">
    <text evidence="1 8">Purine metabolism; IMP biosynthesis via de novo pathway; 5-amino-1-(5-phospho-D-ribosyl)imidazole-4-carboxamide from 5-amino-1-(5-phospho-D-ribosyl)imidazole-4-carboxylate: step 1/2.</text>
</comment>
<comment type="similarity">
    <text evidence="9">Belongs to the PurS family.</text>
</comment>
<comment type="subunit">
    <text evidence="9">Part of the FGAM synthase complex composed of 1 PurL, 1 PurQ and 2 PurS subunits.</text>
</comment>
<evidence type="ECO:0000256" key="4">
    <source>
        <dbReference type="ARBA" id="ARBA00022741"/>
    </source>
</evidence>
<comment type="catalytic activity">
    <reaction evidence="7 8">
        <text>5-amino-1-(5-phospho-D-ribosyl)imidazole-4-carboxylate + L-aspartate + ATP = (2S)-2-[5-amino-1-(5-phospho-beta-D-ribosyl)imidazole-4-carboxamido]succinate + ADP + phosphate + 2 H(+)</text>
        <dbReference type="Rhea" id="RHEA:22628"/>
        <dbReference type="ChEBI" id="CHEBI:15378"/>
        <dbReference type="ChEBI" id="CHEBI:29991"/>
        <dbReference type="ChEBI" id="CHEBI:30616"/>
        <dbReference type="ChEBI" id="CHEBI:43474"/>
        <dbReference type="ChEBI" id="CHEBI:58443"/>
        <dbReference type="ChEBI" id="CHEBI:77657"/>
        <dbReference type="ChEBI" id="CHEBI:456216"/>
        <dbReference type="EC" id="6.3.2.6"/>
    </reaction>
</comment>
<evidence type="ECO:0000256" key="10">
    <source>
        <dbReference type="SAM" id="MobiDB-lite"/>
    </source>
</evidence>
<evidence type="ECO:0000256" key="9">
    <source>
        <dbReference type="HAMAP-Rule" id="MF_01926"/>
    </source>
</evidence>
<keyword evidence="4 8" id="KW-0547">Nucleotide-binding</keyword>
<dbReference type="InterPro" id="IPR018236">
    <property type="entry name" value="SAICAR_synthetase_CS"/>
</dbReference>
<dbReference type="Gene3D" id="3.30.200.20">
    <property type="entry name" value="Phosphorylase Kinase, domain 1"/>
    <property type="match status" value="1"/>
</dbReference>
<evidence type="ECO:0000256" key="5">
    <source>
        <dbReference type="ARBA" id="ARBA00022755"/>
    </source>
</evidence>
<dbReference type="EC" id="6.3.5.3" evidence="9"/>
<dbReference type="GO" id="GO:0005524">
    <property type="term" value="F:ATP binding"/>
    <property type="evidence" value="ECO:0007669"/>
    <property type="project" value="UniProtKB-UniRule"/>
</dbReference>
<evidence type="ECO:0000256" key="8">
    <source>
        <dbReference type="HAMAP-Rule" id="MF_00137"/>
    </source>
</evidence>
<keyword evidence="5 8" id="KW-0658">Purine biosynthesis</keyword>
<dbReference type="PANTHER" id="PTHR43700:SF1">
    <property type="entry name" value="PHOSPHORIBOSYLAMINOIMIDAZOLE-SUCCINOCARBOXAMIDE SYNTHASE"/>
    <property type="match status" value="1"/>
</dbReference>
<sequence>MVTPHLDLPLLAEGKVRRLYRLPDQPGRLLMVATDRISAYDHVLTPDVPGKGAILTNMSLWWFDHLADIVDNHLVSLDVPAEVTGRAMVVEELDMFPVECVVRGYLTGSGWAEYQRSHCVCGIQLPDGLQDGSRLEEPIFTPAAKAPQGEHDENIDYLHLVKLVGPEVAAQLHDLSLRIYQRAEEIARERGIILADTKFEFGRRADGTIVLADEVLTPDSSRFWDAETWRPGQGADSFDKQYVRDWLANESGWDRASDQEPPALPDDVVTATSRRYEEAWARLTGGEGFVEEDAPAAPDVPDEPDSHSADRIGAMSRVVVEVMPKPEILDPQGKTITSVLARLGHDGLTVRQGKRFEITGEGLENRLDEISQVASELLANTVIESFDVHVED</sequence>
<name>A0A7K0J8E8_9ACTN</name>
<evidence type="ECO:0000256" key="7">
    <source>
        <dbReference type="ARBA" id="ARBA00048475"/>
    </source>
</evidence>
<evidence type="ECO:0000313" key="13">
    <source>
        <dbReference type="Proteomes" id="UP000466104"/>
    </source>
</evidence>
<evidence type="ECO:0000256" key="6">
    <source>
        <dbReference type="ARBA" id="ARBA00022840"/>
    </source>
</evidence>
<feature type="domain" description="SAICAR synthetase/ADE2 N-terminal" evidence="11">
    <location>
        <begin position="11"/>
        <end position="257"/>
    </location>
</feature>
<evidence type="ECO:0000259" key="11">
    <source>
        <dbReference type="Pfam" id="PF01259"/>
    </source>
</evidence>
<comment type="pathway">
    <text evidence="9">Purine metabolism; IMP biosynthesis via de novo pathway; 5-amino-1-(5-phospho-D-ribosyl)imidazole from N(2)-formyl-N(1)-(5-phospho-D-ribosyl)glycinamide: step 1/2.</text>
</comment>
<dbReference type="InterPro" id="IPR036604">
    <property type="entry name" value="PurS-like_sf"/>
</dbReference>
<dbReference type="GO" id="GO:0004639">
    <property type="term" value="F:phosphoribosylaminoimidazolesuccinocarboxamide synthase activity"/>
    <property type="evidence" value="ECO:0007669"/>
    <property type="project" value="UniProtKB-UniRule"/>
</dbReference>
<dbReference type="HAMAP" id="MF_01926">
    <property type="entry name" value="PurS"/>
    <property type="match status" value="1"/>
</dbReference>
<dbReference type="Gene3D" id="3.30.470.20">
    <property type="entry name" value="ATP-grasp fold, B domain"/>
    <property type="match status" value="1"/>
</dbReference>
<proteinExistence type="inferred from homology"/>
<dbReference type="RefSeq" id="WP_154564064.1">
    <property type="nucleotide sequence ID" value="NZ_VUMG01000003.1"/>
</dbReference>
<dbReference type="PROSITE" id="PS01057">
    <property type="entry name" value="SAICAR_SYNTHETASE_1"/>
    <property type="match status" value="1"/>
</dbReference>
<dbReference type="Gene3D" id="3.30.1280.10">
    <property type="entry name" value="Phosphoribosylformylglycinamidine synthase subunit PurS"/>
    <property type="match status" value="1"/>
</dbReference>
<dbReference type="Pfam" id="PF01259">
    <property type="entry name" value="SAICAR_synt"/>
    <property type="match status" value="1"/>
</dbReference>
<reference evidence="12 13" key="1">
    <citation type="submission" date="2019-08" db="EMBL/GenBank/DDBJ databases">
        <title>In-depth cultivation of the pig gut microbiome towards novel bacterial diversity and tailored functional studies.</title>
        <authorList>
            <person name="Wylensek D."/>
            <person name="Hitch T.C.A."/>
            <person name="Clavel T."/>
        </authorList>
    </citation>
    <scope>NUCLEOTIDE SEQUENCE [LARGE SCALE GENOMIC DNA]</scope>
    <source>
        <strain evidence="12 13">WCA-380-WT-3A</strain>
    </source>
</reference>
<dbReference type="Pfam" id="PF02700">
    <property type="entry name" value="PurS"/>
    <property type="match status" value="1"/>
</dbReference>
<dbReference type="GO" id="GO:0005737">
    <property type="term" value="C:cytoplasm"/>
    <property type="evidence" value="ECO:0007669"/>
    <property type="project" value="UniProtKB-SubCell"/>
</dbReference>
<dbReference type="FunFam" id="3.30.470.20:FF:000015">
    <property type="entry name" value="Phosphoribosylaminoimidazole-succinocarboxamide synthase"/>
    <property type="match status" value="1"/>
</dbReference>
<dbReference type="Proteomes" id="UP000466104">
    <property type="component" value="Unassembled WGS sequence"/>
</dbReference>
<dbReference type="InterPro" id="IPR001636">
    <property type="entry name" value="SAICAR_synth"/>
</dbReference>
<dbReference type="HAMAP" id="MF_00137">
    <property type="entry name" value="SAICAR_synth"/>
    <property type="match status" value="1"/>
</dbReference>
<protein>
    <recommendedName>
        <fullName evidence="8 9">Multifunctional fusion protein</fullName>
    </recommendedName>
    <domain>
        <recommendedName>
            <fullName evidence="9">Phosphoribosylformylglycinamidine synthase subunit PurS</fullName>
            <shortName evidence="9">FGAM synthase</shortName>
            <ecNumber evidence="9">6.3.5.3</ecNumber>
        </recommendedName>
        <alternativeName>
            <fullName evidence="9">Formylglycinamide ribonucleotide amidotransferase subunit III</fullName>
        </alternativeName>
        <alternativeName>
            <fullName evidence="9">Phosphoribosylformylglycinamidine synthase subunit III</fullName>
            <shortName evidence="9">FGAR amidotransferase III</shortName>
            <shortName evidence="9">FGAR-AT III</shortName>
        </alternativeName>
    </domain>
    <domain>
        <recommendedName>
            <fullName evidence="8">Phosphoribosylaminoimidazole-succinocarboxamide synthase</fullName>
            <ecNumber evidence="8">6.3.2.6</ecNumber>
        </recommendedName>
        <alternativeName>
            <fullName evidence="8">SAICAR synthetase</fullName>
        </alternativeName>
    </domain>
</protein>
<keyword evidence="9" id="KW-0963">Cytoplasm</keyword>
<dbReference type="GO" id="GO:0004642">
    <property type="term" value="F:phosphoribosylformylglycinamidine synthase activity"/>
    <property type="evidence" value="ECO:0007669"/>
    <property type="project" value="UniProtKB-UniRule"/>
</dbReference>
<dbReference type="NCBIfam" id="NF010568">
    <property type="entry name" value="PRK13961.1"/>
    <property type="match status" value="1"/>
</dbReference>
<keyword evidence="3 8" id="KW-0436">Ligase</keyword>
<keyword evidence="6 8" id="KW-0067">ATP-binding</keyword>
<keyword evidence="13" id="KW-1185">Reference proteome</keyword>
<organism evidence="12 13">
    <name type="scientific">Cutibacterium porci</name>
    <dbReference type="NCBI Taxonomy" id="2605781"/>
    <lineage>
        <taxon>Bacteria</taxon>
        <taxon>Bacillati</taxon>
        <taxon>Actinomycetota</taxon>
        <taxon>Actinomycetes</taxon>
        <taxon>Propionibacteriales</taxon>
        <taxon>Propionibacteriaceae</taxon>
        <taxon>Cutibacterium</taxon>
    </lineage>
</organism>
<dbReference type="PANTHER" id="PTHR43700">
    <property type="entry name" value="PHOSPHORIBOSYLAMINOIMIDAZOLE-SUCCINOCARBOXAMIDE SYNTHASE"/>
    <property type="match status" value="1"/>
</dbReference>
<dbReference type="InterPro" id="IPR028923">
    <property type="entry name" value="SAICAR_synt/ADE2_N"/>
</dbReference>
<dbReference type="GO" id="GO:0006189">
    <property type="term" value="P:'de novo' IMP biosynthetic process"/>
    <property type="evidence" value="ECO:0007669"/>
    <property type="project" value="UniProtKB-UniRule"/>
</dbReference>
<feature type="region of interest" description="Disordered" evidence="10">
    <location>
        <begin position="288"/>
        <end position="309"/>
    </location>
</feature>
<dbReference type="CDD" id="cd01414">
    <property type="entry name" value="SAICAR_synt_Sc"/>
    <property type="match status" value="1"/>
</dbReference>
<comment type="similarity">
    <text evidence="2 8">Belongs to the SAICAR synthetase family.</text>
</comment>
<dbReference type="AlphaFoldDB" id="A0A7K0J8E8"/>
<comment type="catalytic activity">
    <reaction evidence="9">
        <text>N(2)-formyl-N(1)-(5-phospho-beta-D-ribosyl)glycinamide + L-glutamine + ATP + H2O = 2-formamido-N(1)-(5-O-phospho-beta-D-ribosyl)acetamidine + L-glutamate + ADP + phosphate + H(+)</text>
        <dbReference type="Rhea" id="RHEA:17129"/>
        <dbReference type="ChEBI" id="CHEBI:15377"/>
        <dbReference type="ChEBI" id="CHEBI:15378"/>
        <dbReference type="ChEBI" id="CHEBI:29985"/>
        <dbReference type="ChEBI" id="CHEBI:30616"/>
        <dbReference type="ChEBI" id="CHEBI:43474"/>
        <dbReference type="ChEBI" id="CHEBI:58359"/>
        <dbReference type="ChEBI" id="CHEBI:147286"/>
        <dbReference type="ChEBI" id="CHEBI:147287"/>
        <dbReference type="ChEBI" id="CHEBI:456216"/>
        <dbReference type="EC" id="6.3.5.3"/>
    </reaction>
</comment>
<comment type="caution">
    <text evidence="12">The sequence shown here is derived from an EMBL/GenBank/DDBJ whole genome shotgun (WGS) entry which is preliminary data.</text>
</comment>
<evidence type="ECO:0000313" key="12">
    <source>
        <dbReference type="EMBL" id="MSS46219.1"/>
    </source>
</evidence>
<evidence type="ECO:0000256" key="3">
    <source>
        <dbReference type="ARBA" id="ARBA00022598"/>
    </source>
</evidence>
<dbReference type="SUPFAM" id="SSF82697">
    <property type="entry name" value="PurS-like"/>
    <property type="match status" value="1"/>
</dbReference>
<dbReference type="NCBIfam" id="TIGR00081">
    <property type="entry name" value="purC"/>
    <property type="match status" value="1"/>
</dbReference>
<dbReference type="SUPFAM" id="SSF56104">
    <property type="entry name" value="SAICAR synthase-like"/>
    <property type="match status" value="1"/>
</dbReference>
<comment type="subcellular location">
    <subcellularLocation>
        <location evidence="9">Cytoplasm</location>
    </subcellularLocation>
</comment>